<evidence type="ECO:0000313" key="2">
    <source>
        <dbReference type="RefSeq" id="XP_010257322.1"/>
    </source>
</evidence>
<keyword evidence="1" id="KW-1185">Reference proteome</keyword>
<dbReference type="InterPro" id="IPR016024">
    <property type="entry name" value="ARM-type_fold"/>
</dbReference>
<dbReference type="FunCoup" id="A0A1U8A795">
    <property type="interactions" value="1157"/>
</dbReference>
<proteinExistence type="predicted"/>
<dbReference type="InterPro" id="IPR011989">
    <property type="entry name" value="ARM-like"/>
</dbReference>
<dbReference type="PANTHER" id="PTHR37743:SF1">
    <property type="entry name" value="ARM REPEAT SUPERFAMILY PROTEIN"/>
    <property type="match status" value="1"/>
</dbReference>
<dbReference type="GeneID" id="104597470"/>
<dbReference type="KEGG" id="nnu:104597470"/>
<name>A0A1U8A795_NELNU</name>
<organism evidence="1 2">
    <name type="scientific">Nelumbo nucifera</name>
    <name type="common">Sacred lotus</name>
    <dbReference type="NCBI Taxonomy" id="4432"/>
    <lineage>
        <taxon>Eukaryota</taxon>
        <taxon>Viridiplantae</taxon>
        <taxon>Streptophyta</taxon>
        <taxon>Embryophyta</taxon>
        <taxon>Tracheophyta</taxon>
        <taxon>Spermatophyta</taxon>
        <taxon>Magnoliopsida</taxon>
        <taxon>Proteales</taxon>
        <taxon>Nelumbonaceae</taxon>
        <taxon>Nelumbo</taxon>
    </lineage>
</organism>
<dbReference type="eggNOG" id="ENOG502QPPS">
    <property type="taxonomic scope" value="Eukaryota"/>
</dbReference>
<dbReference type="OMA" id="EYCLMSK"/>
<sequence length="1129" mass="126342">MEEHIRKVDTNWMLSSTIGRAMNILLSSRPRKLEDAISRIGLSSQRSSSGSGSLEESLRFLREYVRDAADRMEPLDQILVPMIENSVKCKGLKHGNHVMILLNWLFQDELLFHVLASNLAEIIKRKEDHYILLGWCILISRLLDYEVASNKVLHIGIREKQNTLLKILCPTISRLSSIICSGSTLQNGFELPTRLSVAAADCTLLLTEALIKKTPSSEVSSSRTKPSDPNAANWQISLVPTASSDKRVMSTSKFSQASESMEMEFLLWNHFDELIILVQKLCAWNTKSRPLHAKGLELVLKWLQEIKQHYASLEDEAEILKTGVLLLSSCWKHYSMLLHLEDHGLSQKYGELLNQYLSGIQFYMDDYTAEHSANKNSGIGTNIFFLTCISLLLGRLDNKQFEIAISEYGSHISCVVLSQLQCIDEDVIEIAVCILKETIFKKISSGRNIFDTRQLEAVMPLLLNLLDERDSPTRAVVMLTAECCSMFAKSGDGWCVQEVLKRLVSGNISQRQNAMNVVSELIHISLDSVNLLSHSMWQDIANHLLECLEDKELTLRVQASNLFPKIDPPFVLPKLVRLVYSPNKAVQSSASDALIAVLKHHNQNLEVMVLLLDCLSNLSKSIDLPKVPGEIEGVSPSGSKLDANKVLRLIPEWSKSVQDWNIFIEPLIDKFFKEPENAIVVRFLSCISEHLADAADVVLHRVLLHMQAQGDRMDETFFSREGSGSYSSNDPAKFQHSLFDRLCPLLIIRLLPLRIFNDLCYSLMYDQLNYQEFFSEERDFNLNSDTCIAALLIKRAFHKFEFEDVRKLAAELCGRIHPQVLFPVIWFQLKNASQCHNIPKIKACLFSVCTSLVVRGRDSAQHPVMPKIRKILESVLLWPPLDGDEVSKAQHGCIDCLALMICAELQAPESSKDPPCDKVGMFRKKNYPGSATVSNSVLAYVIQQLTFCGSKSISDPSDSNSTEFGCVSQPSTPLSFRLCMANVLISACQKISSSSKFALAQKILPVLVQSTERLTDSEVRAACIQVLFSAVYHLKSLVLPYSSELLKISIKALQKGAWKERMAGAKLMASLMASEDAVVESISGGLLEARSVLASISFTDPSLELQQVCQKLLVCITSPLDSVLRDLSL</sequence>
<reference evidence="2" key="1">
    <citation type="submission" date="2025-08" db="UniProtKB">
        <authorList>
            <consortium name="RefSeq"/>
        </authorList>
    </citation>
    <scope>IDENTIFICATION</scope>
</reference>
<dbReference type="RefSeq" id="XP_010257322.1">
    <property type="nucleotide sequence ID" value="XM_010259020.2"/>
</dbReference>
<dbReference type="Gene3D" id="1.25.10.10">
    <property type="entry name" value="Leucine-rich Repeat Variant"/>
    <property type="match status" value="2"/>
</dbReference>
<dbReference type="OrthoDB" id="79603at2759"/>
<dbReference type="AlphaFoldDB" id="A0A1U8A795"/>
<evidence type="ECO:0000313" key="1">
    <source>
        <dbReference type="Proteomes" id="UP000189703"/>
    </source>
</evidence>
<protein>
    <submittedName>
        <fullName evidence="2">Uncharacterized protein LOC104597470 isoform X1</fullName>
    </submittedName>
</protein>
<dbReference type="InParanoid" id="A0A1U8A795"/>
<accession>A0A1U8A795</accession>
<dbReference type="Proteomes" id="UP000189703">
    <property type="component" value="Unplaced"/>
</dbReference>
<dbReference type="PANTHER" id="PTHR37743">
    <property type="entry name" value="ARM REPEAT SUPERFAMILY PROTEIN"/>
    <property type="match status" value="1"/>
</dbReference>
<dbReference type="SUPFAM" id="SSF48371">
    <property type="entry name" value="ARM repeat"/>
    <property type="match status" value="1"/>
</dbReference>
<gene>
    <name evidence="2" type="primary">LOC104597470</name>
</gene>